<reference evidence="5" key="1">
    <citation type="submission" date="2016-10" db="EMBL/GenBank/DDBJ databases">
        <authorList>
            <person name="Varghese N."/>
            <person name="Submissions S."/>
        </authorList>
    </citation>
    <scope>NUCLEOTIDE SEQUENCE [LARGE SCALE GENOMIC DNA]</scope>
    <source>
        <strain evidence="5">LMG 26416</strain>
    </source>
</reference>
<keyword evidence="5" id="KW-1185">Reference proteome</keyword>
<dbReference type="CDD" id="cd04301">
    <property type="entry name" value="NAT_SF"/>
    <property type="match status" value="1"/>
</dbReference>
<dbReference type="InterPro" id="IPR000182">
    <property type="entry name" value="GNAT_dom"/>
</dbReference>
<dbReference type="InterPro" id="IPR016181">
    <property type="entry name" value="Acyl_CoA_acyltransferase"/>
</dbReference>
<evidence type="ECO:0000259" key="3">
    <source>
        <dbReference type="PROSITE" id="PS51186"/>
    </source>
</evidence>
<gene>
    <name evidence="4" type="ORF">SAMN05192542_11358</name>
</gene>
<dbReference type="SUPFAM" id="SSF55729">
    <property type="entry name" value="Acyl-CoA N-acyltransferases (Nat)"/>
    <property type="match status" value="1"/>
</dbReference>
<evidence type="ECO:0000313" key="4">
    <source>
        <dbReference type="EMBL" id="SEL76451.1"/>
    </source>
</evidence>
<dbReference type="PANTHER" id="PTHR43877:SF2">
    <property type="entry name" value="AMINOALKYLPHOSPHONATE N-ACETYLTRANSFERASE-RELATED"/>
    <property type="match status" value="1"/>
</dbReference>
<dbReference type="PROSITE" id="PS51186">
    <property type="entry name" value="GNAT"/>
    <property type="match status" value="1"/>
</dbReference>
<dbReference type="Pfam" id="PF00583">
    <property type="entry name" value="Acetyltransf_1"/>
    <property type="match status" value="1"/>
</dbReference>
<name>A0A1H7SV53_9BURK</name>
<evidence type="ECO:0000256" key="1">
    <source>
        <dbReference type="ARBA" id="ARBA00022679"/>
    </source>
</evidence>
<evidence type="ECO:0000313" key="5">
    <source>
        <dbReference type="Proteomes" id="UP000199120"/>
    </source>
</evidence>
<evidence type="ECO:0000256" key="2">
    <source>
        <dbReference type="ARBA" id="ARBA00023315"/>
    </source>
</evidence>
<protein>
    <submittedName>
        <fullName evidence="4">Acetyltransferase (GNAT) family protein</fullName>
    </submittedName>
</protein>
<sequence length="146" mass="16107">MSVIQFRHAESQPERLACFDLMRALRPHLADAPAFAAQVQRQAAAGYRLLAARQDAEVVGLAGYRLLENLLYGRFAYVDDLVVADGLRSHGIGQRLLDAVRDEAVRADCAYLVLDTGLANAMAQRFYFRSGLLSKGLHFCQPIQAA</sequence>
<dbReference type="PANTHER" id="PTHR43877">
    <property type="entry name" value="AMINOALKYLPHOSPHONATE N-ACETYLTRANSFERASE-RELATED-RELATED"/>
    <property type="match status" value="1"/>
</dbReference>
<dbReference type="Gene3D" id="3.40.630.30">
    <property type="match status" value="1"/>
</dbReference>
<dbReference type="AlphaFoldDB" id="A0A1H7SV53"/>
<dbReference type="STRING" id="416943.SAMN05445871_5070"/>
<dbReference type="GO" id="GO:0016747">
    <property type="term" value="F:acyltransferase activity, transferring groups other than amino-acyl groups"/>
    <property type="evidence" value="ECO:0007669"/>
    <property type="project" value="InterPro"/>
</dbReference>
<dbReference type="RefSeq" id="WP_090550302.1">
    <property type="nucleotide sequence ID" value="NZ_FNSR01000002.1"/>
</dbReference>
<proteinExistence type="predicted"/>
<keyword evidence="2" id="KW-0012">Acyltransferase</keyword>
<accession>A0A1H7SV53</accession>
<dbReference type="Proteomes" id="UP000199120">
    <property type="component" value="Unassembled WGS sequence"/>
</dbReference>
<dbReference type="EMBL" id="FOAJ01000013">
    <property type="protein sequence ID" value="SEL76451.1"/>
    <property type="molecule type" value="Genomic_DNA"/>
</dbReference>
<keyword evidence="1 4" id="KW-0808">Transferase</keyword>
<dbReference type="InterPro" id="IPR050832">
    <property type="entry name" value="Bact_Acetyltransf"/>
</dbReference>
<dbReference type="OrthoDB" id="9805924at2"/>
<feature type="domain" description="N-acetyltransferase" evidence="3">
    <location>
        <begin position="4"/>
        <end position="146"/>
    </location>
</feature>
<organism evidence="4 5">
    <name type="scientific">Paraburkholderia caballeronis</name>
    <dbReference type="NCBI Taxonomy" id="416943"/>
    <lineage>
        <taxon>Bacteria</taxon>
        <taxon>Pseudomonadati</taxon>
        <taxon>Pseudomonadota</taxon>
        <taxon>Betaproteobacteria</taxon>
        <taxon>Burkholderiales</taxon>
        <taxon>Burkholderiaceae</taxon>
        <taxon>Paraburkholderia</taxon>
    </lineage>
</organism>